<proteinExistence type="predicted"/>
<accession>A0A1I3NI15</accession>
<dbReference type="RefSeq" id="WP_092864925.1">
    <property type="nucleotide sequence ID" value="NZ_FOQH01000013.1"/>
</dbReference>
<gene>
    <name evidence="1" type="ORF">SAMN05216258_11375</name>
</gene>
<dbReference type="STRING" id="1114924.SAMN05216258_11375"/>
<sequence length="294" mass="32604">MTAPNAEPHAEPHAARPPAPRAVVILRLGADHRVSGWAKTPRAARDWELILSPYQEIPDLAEFEPDAVIPREGGKWDVLHDILAERPELLARAPRLWLPDDDIEADAATVARLLEIAEAEDLALAQPALTPDSEFSHYITVRNPLTRLRRTNFVELMAPLLTPQVLAAAMPDMKDRPAAKGLDFVWQHHVDAPARRIAIIDAAAMAHRRPIGAHLVSRARAAGQDVNAERDAWIARRIGRWPRPVALGPGGRPGAFALAVLGLLASPRVWRRRWAERIAKHLRAQLVSPAFPRR</sequence>
<keyword evidence="2" id="KW-1185">Reference proteome</keyword>
<dbReference type="AlphaFoldDB" id="A0A1I3NI15"/>
<protein>
    <recommendedName>
        <fullName evidence="3">DUF707 domain-containing protein</fullName>
    </recommendedName>
</protein>
<evidence type="ECO:0000313" key="2">
    <source>
        <dbReference type="Proteomes" id="UP000199377"/>
    </source>
</evidence>
<organism evidence="1 2">
    <name type="scientific">Albimonas pacifica</name>
    <dbReference type="NCBI Taxonomy" id="1114924"/>
    <lineage>
        <taxon>Bacteria</taxon>
        <taxon>Pseudomonadati</taxon>
        <taxon>Pseudomonadota</taxon>
        <taxon>Alphaproteobacteria</taxon>
        <taxon>Rhodobacterales</taxon>
        <taxon>Paracoccaceae</taxon>
        <taxon>Albimonas</taxon>
    </lineage>
</organism>
<evidence type="ECO:0000313" key="1">
    <source>
        <dbReference type="EMBL" id="SFJ08386.1"/>
    </source>
</evidence>
<dbReference type="Proteomes" id="UP000199377">
    <property type="component" value="Unassembled WGS sequence"/>
</dbReference>
<evidence type="ECO:0008006" key="3">
    <source>
        <dbReference type="Google" id="ProtNLM"/>
    </source>
</evidence>
<reference evidence="1 2" key="1">
    <citation type="submission" date="2016-10" db="EMBL/GenBank/DDBJ databases">
        <authorList>
            <person name="de Groot N.N."/>
        </authorList>
    </citation>
    <scope>NUCLEOTIDE SEQUENCE [LARGE SCALE GENOMIC DNA]</scope>
    <source>
        <strain evidence="1 2">CGMCC 1.11030</strain>
    </source>
</reference>
<dbReference type="OrthoDB" id="7810870at2"/>
<name>A0A1I3NI15_9RHOB</name>
<dbReference type="EMBL" id="FOQH01000013">
    <property type="protein sequence ID" value="SFJ08386.1"/>
    <property type="molecule type" value="Genomic_DNA"/>
</dbReference>